<name>G4TC83_SERID</name>
<evidence type="ECO:0000313" key="2">
    <source>
        <dbReference type="Proteomes" id="UP000007148"/>
    </source>
</evidence>
<evidence type="ECO:0000313" key="1">
    <source>
        <dbReference type="EMBL" id="CCA68932.1"/>
    </source>
</evidence>
<organism evidence="1 2">
    <name type="scientific">Serendipita indica (strain DSM 11827)</name>
    <name type="common">Root endophyte fungus</name>
    <name type="synonym">Piriformospora indica</name>
    <dbReference type="NCBI Taxonomy" id="1109443"/>
    <lineage>
        <taxon>Eukaryota</taxon>
        <taxon>Fungi</taxon>
        <taxon>Dikarya</taxon>
        <taxon>Basidiomycota</taxon>
        <taxon>Agaricomycotina</taxon>
        <taxon>Agaricomycetes</taxon>
        <taxon>Sebacinales</taxon>
        <taxon>Serendipitaceae</taxon>
        <taxon>Serendipita</taxon>
    </lineage>
</organism>
<keyword evidence="2" id="KW-1185">Reference proteome</keyword>
<gene>
    <name evidence="1" type="ORF">PIIN_02792</name>
</gene>
<sequence>MSVNMPHLHSLFASLLDGGQDGPGPHTILLLSITGAVVISASTMPAQTRQRTVITIAAVAVETWNSMLELQELDKDPKKDSIENGEDKAIGGWATFGNVFVCSIPRPDKTEQPLFLIAVSGAEEIDLDLLEERAKMLAEHLSPIFAGYTDPASPTSAKHRR</sequence>
<dbReference type="InParanoid" id="G4TC83"/>
<dbReference type="AlphaFoldDB" id="G4TC83"/>
<dbReference type="HOGENOM" id="CLU_1644374_0_0_1"/>
<dbReference type="Proteomes" id="UP000007148">
    <property type="component" value="Unassembled WGS sequence"/>
</dbReference>
<reference evidence="1 2" key="1">
    <citation type="journal article" date="2011" name="PLoS Pathog.">
        <title>Endophytic Life Strategies Decoded by Genome and Transcriptome Analyses of the Mutualistic Root Symbiont Piriformospora indica.</title>
        <authorList>
            <person name="Zuccaro A."/>
            <person name="Lahrmann U."/>
            <person name="Guldener U."/>
            <person name="Langen G."/>
            <person name="Pfiffi S."/>
            <person name="Biedenkopf D."/>
            <person name="Wong P."/>
            <person name="Samans B."/>
            <person name="Grimm C."/>
            <person name="Basiewicz M."/>
            <person name="Murat C."/>
            <person name="Martin F."/>
            <person name="Kogel K.H."/>
        </authorList>
    </citation>
    <scope>NUCLEOTIDE SEQUENCE [LARGE SCALE GENOMIC DNA]</scope>
    <source>
        <strain evidence="1 2">DSM 11827</strain>
    </source>
</reference>
<accession>G4TC83</accession>
<comment type="caution">
    <text evidence="1">The sequence shown here is derived from an EMBL/GenBank/DDBJ whole genome shotgun (WGS) entry which is preliminary data.</text>
</comment>
<dbReference type="Gene3D" id="3.30.450.30">
    <property type="entry name" value="Dynein light chain 2a, cytoplasmic"/>
    <property type="match status" value="1"/>
</dbReference>
<dbReference type="OrthoDB" id="3149380at2759"/>
<dbReference type="EMBL" id="CAFZ01000043">
    <property type="protein sequence ID" value="CCA68932.1"/>
    <property type="molecule type" value="Genomic_DNA"/>
</dbReference>
<proteinExistence type="predicted"/>
<protein>
    <submittedName>
        <fullName evidence="1">Uncharacterized protein</fullName>
    </submittedName>
</protein>